<dbReference type="Pfam" id="PF00172">
    <property type="entry name" value="Zn_clus"/>
    <property type="match status" value="1"/>
</dbReference>
<evidence type="ECO:0000256" key="3">
    <source>
        <dbReference type="ARBA" id="ARBA00023163"/>
    </source>
</evidence>
<evidence type="ECO:0000313" key="7">
    <source>
        <dbReference type="EMBL" id="KAK4093915.1"/>
    </source>
</evidence>
<dbReference type="EMBL" id="JAWRVI010000004">
    <property type="protein sequence ID" value="KAK4093915.1"/>
    <property type="molecule type" value="Genomic_DNA"/>
</dbReference>
<dbReference type="InterPro" id="IPR036864">
    <property type="entry name" value="Zn2-C6_fun-type_DNA-bd_sf"/>
</dbReference>
<feature type="region of interest" description="Disordered" evidence="5">
    <location>
        <begin position="1"/>
        <end position="48"/>
    </location>
</feature>
<dbReference type="InterPro" id="IPR001138">
    <property type="entry name" value="Zn2Cys6_DnaBD"/>
</dbReference>
<dbReference type="SUPFAM" id="SSF57701">
    <property type="entry name" value="Zn2/Cys6 DNA-binding domain"/>
    <property type="match status" value="1"/>
</dbReference>
<gene>
    <name evidence="7" type="ORF">Purlil1_1406</name>
</gene>
<evidence type="ECO:0000313" key="8">
    <source>
        <dbReference type="Proteomes" id="UP001287286"/>
    </source>
</evidence>
<dbReference type="InterPro" id="IPR051127">
    <property type="entry name" value="Fungal_SecMet_Regulators"/>
</dbReference>
<feature type="compositionally biased region" description="Polar residues" evidence="5">
    <location>
        <begin position="37"/>
        <end position="48"/>
    </location>
</feature>
<reference evidence="7 8" key="1">
    <citation type="journal article" date="2024" name="Microbiol. Resour. Announc.">
        <title>Genome annotations for the ascomycete fungi Trichoderma harzianum, Trichoderma aggressivum, and Purpureocillium lilacinum.</title>
        <authorList>
            <person name="Beijen E.P.W."/>
            <person name="Ohm R.A."/>
        </authorList>
    </citation>
    <scope>NUCLEOTIDE SEQUENCE [LARGE SCALE GENOMIC DNA]</scope>
    <source>
        <strain evidence="7 8">CBS 150709</strain>
    </source>
</reference>
<feature type="region of interest" description="Disordered" evidence="5">
    <location>
        <begin position="111"/>
        <end position="133"/>
    </location>
</feature>
<organism evidence="7 8">
    <name type="scientific">Purpureocillium lilacinum</name>
    <name type="common">Paecilomyces lilacinus</name>
    <dbReference type="NCBI Taxonomy" id="33203"/>
    <lineage>
        <taxon>Eukaryota</taxon>
        <taxon>Fungi</taxon>
        <taxon>Dikarya</taxon>
        <taxon>Ascomycota</taxon>
        <taxon>Pezizomycotina</taxon>
        <taxon>Sordariomycetes</taxon>
        <taxon>Hypocreomycetidae</taxon>
        <taxon>Hypocreales</taxon>
        <taxon>Ophiocordycipitaceae</taxon>
        <taxon>Purpureocillium</taxon>
    </lineage>
</organism>
<dbReference type="PANTHER" id="PTHR47424:SF6">
    <property type="entry name" value="PROLINE UTILIZATION TRANS-ACTIVATOR"/>
    <property type="match status" value="1"/>
</dbReference>
<dbReference type="SMART" id="SM00906">
    <property type="entry name" value="Fungal_trans"/>
    <property type="match status" value="1"/>
</dbReference>
<dbReference type="InterPro" id="IPR007219">
    <property type="entry name" value="XnlR_reg_dom"/>
</dbReference>
<evidence type="ECO:0000256" key="5">
    <source>
        <dbReference type="SAM" id="MobiDB-lite"/>
    </source>
</evidence>
<dbReference type="CDD" id="cd00067">
    <property type="entry name" value="GAL4"/>
    <property type="match status" value="1"/>
</dbReference>
<feature type="compositionally biased region" description="Basic residues" evidence="5">
    <location>
        <begin position="18"/>
        <end position="27"/>
    </location>
</feature>
<dbReference type="PANTHER" id="PTHR47424">
    <property type="entry name" value="REGULATORY PROTEIN GAL4"/>
    <property type="match status" value="1"/>
</dbReference>
<feature type="domain" description="Zn(2)-C6 fungal-type" evidence="6">
    <location>
        <begin position="53"/>
        <end position="83"/>
    </location>
</feature>
<keyword evidence="4" id="KW-0539">Nucleus</keyword>
<sequence length="684" mass="75746">MPRRVHNSAHSQPDPLAARRRRVRRRQRAIEPPTGATADTMSQPDQVTSRPVACLHCRRRRSYCSKEKPTCSRCRDAGLECVYEGARKVLVNETYLRELEAKSKALDKVLAGGAPKDGEQDAEAGQAKQHHHDFDEHEPLVALTRLSLNSTSFQGPASSDSFLRSVRKLSGLGEGEGEGLARSLYEPDALPSRRQVRRSRLPPIDIARRLFAAQYMYIGTIFAFTDPRESFERLLMEAYRRGPPDADDREACLKHAKVLLVLAFGQLYSVNQWVDFRGPPGFDYFTDALGLLPETHEEGSVLSVETLALAGYFMANMNRRDAAFQYIGKAVRMAVSLGLHEEVEWPTAGEDDDGAEAEHRRRVWWSVYSMDRILCVKSGNPISIQDEDVGVGPPSRLAGDAEYCPAVVLRHYTELSRILGRIHTTIYRRPGQGAPRSGRSLIAAVQAIMTALSRWHRELPDGLRFEPARLRFSRESVGALAHYYQCINMAVRPLLFHVVQRRLRAGERGGDWREGLSPTTVRVVDMCVGAAQDVVNMMAIAAQRDMVATYGYMDGEHIFSATIVLVMVCAAFPPDAASAAATETGLGLLRAMGERGNSHMGARYELLASLHSPPVQTQPFAAGDPGVVEVPPAFPVVSNSALEEPLHDDMDLRLWEEGFAYPAMDLDLPGSMSLSDFMYGVGDA</sequence>
<protein>
    <submittedName>
        <fullName evidence="7">Transcriptional regulator family: Fungal Specific TF</fullName>
    </submittedName>
</protein>
<accession>A0ABR0CCG9</accession>
<dbReference type="CDD" id="cd12148">
    <property type="entry name" value="fungal_TF_MHR"/>
    <property type="match status" value="1"/>
</dbReference>
<comment type="caution">
    <text evidence="7">The sequence shown here is derived from an EMBL/GenBank/DDBJ whole genome shotgun (WGS) entry which is preliminary data.</text>
</comment>
<dbReference type="SMART" id="SM00066">
    <property type="entry name" value="GAL4"/>
    <property type="match status" value="1"/>
</dbReference>
<dbReference type="PROSITE" id="PS50048">
    <property type="entry name" value="ZN2_CY6_FUNGAL_2"/>
    <property type="match status" value="1"/>
</dbReference>
<evidence type="ECO:0000256" key="1">
    <source>
        <dbReference type="ARBA" id="ARBA00022723"/>
    </source>
</evidence>
<keyword evidence="8" id="KW-1185">Reference proteome</keyword>
<proteinExistence type="predicted"/>
<keyword evidence="1" id="KW-0479">Metal-binding</keyword>
<dbReference type="Gene3D" id="4.10.240.10">
    <property type="entry name" value="Zn(2)-C6 fungal-type DNA-binding domain"/>
    <property type="match status" value="1"/>
</dbReference>
<dbReference type="PROSITE" id="PS00463">
    <property type="entry name" value="ZN2_CY6_FUNGAL_1"/>
    <property type="match status" value="1"/>
</dbReference>
<keyword evidence="2" id="KW-0805">Transcription regulation</keyword>
<evidence type="ECO:0000256" key="2">
    <source>
        <dbReference type="ARBA" id="ARBA00023015"/>
    </source>
</evidence>
<evidence type="ECO:0000256" key="4">
    <source>
        <dbReference type="ARBA" id="ARBA00023242"/>
    </source>
</evidence>
<dbReference type="Pfam" id="PF04082">
    <property type="entry name" value="Fungal_trans"/>
    <property type="match status" value="1"/>
</dbReference>
<evidence type="ECO:0000259" key="6">
    <source>
        <dbReference type="PROSITE" id="PS50048"/>
    </source>
</evidence>
<name>A0ABR0CCG9_PURLI</name>
<dbReference type="Proteomes" id="UP001287286">
    <property type="component" value="Unassembled WGS sequence"/>
</dbReference>
<keyword evidence="3" id="KW-0804">Transcription</keyword>